<sequence length="107" mass="11384">MIVADAGYSQDDAFRQGVAERGLDFGVAVRADEAAHRHEAVPSAPAWSGTGRKPTARYQSGLVIERAGRRRRPQGLPAGDLAQGPPKGRCAQSSRSMSCVRQVSLPV</sequence>
<keyword evidence="4" id="KW-1185">Reference proteome</keyword>
<proteinExistence type="predicted"/>
<evidence type="ECO:0000313" key="3">
    <source>
        <dbReference type="EMBL" id="MBY8881660.1"/>
    </source>
</evidence>
<dbReference type="Proteomes" id="UP000778578">
    <property type="component" value="Unassembled WGS sequence"/>
</dbReference>
<accession>A0ABS7QES6</accession>
<feature type="region of interest" description="Disordered" evidence="1">
    <location>
        <begin position="36"/>
        <end position="96"/>
    </location>
</feature>
<gene>
    <name evidence="3" type="ORF">K7862_29090</name>
</gene>
<evidence type="ECO:0000256" key="1">
    <source>
        <dbReference type="SAM" id="MobiDB-lite"/>
    </source>
</evidence>
<organism evidence="3 4">
    <name type="scientific">Actinacidiphila acidipaludis</name>
    <dbReference type="NCBI Taxonomy" id="2873382"/>
    <lineage>
        <taxon>Bacteria</taxon>
        <taxon>Bacillati</taxon>
        <taxon>Actinomycetota</taxon>
        <taxon>Actinomycetes</taxon>
        <taxon>Kitasatosporales</taxon>
        <taxon>Streptomycetaceae</taxon>
        <taxon>Actinacidiphila</taxon>
    </lineage>
</organism>
<comment type="caution">
    <text evidence="3">The sequence shown here is derived from an EMBL/GenBank/DDBJ whole genome shotgun (WGS) entry which is preliminary data.</text>
</comment>
<dbReference type="Pfam" id="PF13546">
    <property type="entry name" value="DDE_5"/>
    <property type="match status" value="1"/>
</dbReference>
<feature type="domain" description="Transposase IS701-like DDE" evidence="2">
    <location>
        <begin position="1"/>
        <end position="59"/>
    </location>
</feature>
<protein>
    <submittedName>
        <fullName evidence="3">Transposase</fullName>
    </submittedName>
</protein>
<name>A0ABS7QES6_9ACTN</name>
<evidence type="ECO:0000259" key="2">
    <source>
        <dbReference type="Pfam" id="PF13546"/>
    </source>
</evidence>
<dbReference type="EMBL" id="JAINZZ010000053">
    <property type="protein sequence ID" value="MBY8881660.1"/>
    <property type="molecule type" value="Genomic_DNA"/>
</dbReference>
<dbReference type="InterPro" id="IPR038721">
    <property type="entry name" value="IS701-like_DDE_dom"/>
</dbReference>
<reference evidence="3 4" key="1">
    <citation type="submission" date="2021-08" db="EMBL/GenBank/DDBJ databases">
        <title>WGS of actinomycetes from Thailand.</title>
        <authorList>
            <person name="Thawai C."/>
        </authorList>
    </citation>
    <scope>NUCLEOTIDE SEQUENCE [LARGE SCALE GENOMIC DNA]</scope>
    <source>
        <strain evidence="3 4">PLK6-54</strain>
    </source>
</reference>
<evidence type="ECO:0000313" key="4">
    <source>
        <dbReference type="Proteomes" id="UP000778578"/>
    </source>
</evidence>